<proteinExistence type="predicted"/>
<feature type="compositionally biased region" description="Basic and acidic residues" evidence="1">
    <location>
        <begin position="251"/>
        <end position="261"/>
    </location>
</feature>
<dbReference type="RefSeq" id="WP_264777849.1">
    <property type="nucleotide sequence ID" value="NZ_AP026561.1"/>
</dbReference>
<feature type="region of interest" description="Disordered" evidence="1">
    <location>
        <begin position="251"/>
        <end position="270"/>
    </location>
</feature>
<accession>A0ABM8AHT0</accession>
<gene>
    <name evidence="2" type="ORF">DAETH_33360</name>
</gene>
<sequence length="270" mass="28845">MDTNTLSARAQILGHTLRQQGRAVGEEAALEVVTRFRAGEDGQPLATLDGALREQGVALDAGALARVAWALLGVPSPRSVRLTSAARGRLTHLVELHDVSLPSRARELGGQLAREETLAPDLLRARPWLGGGQGAREVLAAVFDTEWSGFLSLLGEFGPWVYAPSVADLQTLSHGYAALVRLASGRREADVLAAALRLERDASAGSLLARLEVTDYRGDASSREVRDGTAGLVEAEEAFWAAAARQARHRRDEWAARRGEGRGPAASPHD</sequence>
<organism evidence="2 3">
    <name type="scientific">Deinococcus aetherius</name>
    <dbReference type="NCBI Taxonomy" id="200252"/>
    <lineage>
        <taxon>Bacteria</taxon>
        <taxon>Thermotogati</taxon>
        <taxon>Deinococcota</taxon>
        <taxon>Deinococci</taxon>
        <taxon>Deinococcales</taxon>
        <taxon>Deinococcaceae</taxon>
        <taxon>Deinococcus</taxon>
    </lineage>
</organism>
<evidence type="ECO:0000313" key="2">
    <source>
        <dbReference type="EMBL" id="BDP43367.1"/>
    </source>
</evidence>
<dbReference type="Proteomes" id="UP001064971">
    <property type="component" value="Plasmid pDAETH-1"/>
</dbReference>
<evidence type="ECO:0000313" key="3">
    <source>
        <dbReference type="Proteomes" id="UP001064971"/>
    </source>
</evidence>
<geneLocation type="plasmid" evidence="2 3">
    <name>pDAETH-1</name>
</geneLocation>
<keyword evidence="3" id="KW-1185">Reference proteome</keyword>
<keyword evidence="2" id="KW-0614">Plasmid</keyword>
<name>A0ABM8AHT0_9DEIO</name>
<protein>
    <submittedName>
        <fullName evidence="2">Uncharacterized protein</fullName>
    </submittedName>
</protein>
<evidence type="ECO:0000256" key="1">
    <source>
        <dbReference type="SAM" id="MobiDB-lite"/>
    </source>
</evidence>
<reference evidence="2" key="1">
    <citation type="submission" date="2022-07" db="EMBL/GenBank/DDBJ databases">
        <title>Complete Genome Sequence of the Radioresistant Bacterium Deinococcus aetherius ST0316, Isolated from the Air Dust collected in Lower Stratosphere above Japan.</title>
        <authorList>
            <person name="Satoh K."/>
            <person name="Hagiwara K."/>
            <person name="Katsumata K."/>
            <person name="Kubo A."/>
            <person name="Yokobori S."/>
            <person name="Yamagishi A."/>
            <person name="Oono Y."/>
            <person name="Narumi I."/>
        </authorList>
    </citation>
    <scope>NUCLEOTIDE SEQUENCE</scope>
    <source>
        <strain evidence="2">ST0316</strain>
        <plasmid evidence="2">pDAETH-1</plasmid>
    </source>
</reference>
<dbReference type="EMBL" id="AP026561">
    <property type="protein sequence ID" value="BDP43367.1"/>
    <property type="molecule type" value="Genomic_DNA"/>
</dbReference>